<dbReference type="GO" id="GO:0005778">
    <property type="term" value="C:peroxisomal membrane"/>
    <property type="evidence" value="ECO:0007669"/>
    <property type="project" value="UniProtKB-ARBA"/>
</dbReference>
<feature type="domain" description="TECPR1-like DysF" evidence="7">
    <location>
        <begin position="111"/>
        <end position="469"/>
    </location>
</feature>
<gene>
    <name evidence="8" type="ORF">FIBSPDRAFT_889736</name>
</gene>
<reference evidence="8 9" key="1">
    <citation type="journal article" date="2016" name="Mol. Biol. Evol.">
        <title>Comparative Genomics of Early-Diverging Mushroom-Forming Fungi Provides Insights into the Origins of Lignocellulose Decay Capabilities.</title>
        <authorList>
            <person name="Nagy L.G."/>
            <person name="Riley R."/>
            <person name="Tritt A."/>
            <person name="Adam C."/>
            <person name="Daum C."/>
            <person name="Floudas D."/>
            <person name="Sun H."/>
            <person name="Yadav J.S."/>
            <person name="Pangilinan J."/>
            <person name="Larsson K.H."/>
            <person name="Matsuura K."/>
            <person name="Barry K."/>
            <person name="Labutti K."/>
            <person name="Kuo R."/>
            <person name="Ohm R.A."/>
            <person name="Bhattacharya S.S."/>
            <person name="Shirouzu T."/>
            <person name="Yoshinaga Y."/>
            <person name="Martin F.M."/>
            <person name="Grigoriev I.V."/>
            <person name="Hibbett D.S."/>
        </authorList>
    </citation>
    <scope>NUCLEOTIDE SEQUENCE [LARGE SCALE GENOMIC DNA]</scope>
    <source>
        <strain evidence="8 9">CBS 109695</strain>
    </source>
</reference>
<keyword evidence="4 6" id="KW-0472">Membrane</keyword>
<dbReference type="Proteomes" id="UP000076532">
    <property type="component" value="Unassembled WGS sequence"/>
</dbReference>
<keyword evidence="3 6" id="KW-1133">Transmembrane helix</keyword>
<evidence type="ECO:0000313" key="8">
    <source>
        <dbReference type="EMBL" id="KZP23361.1"/>
    </source>
</evidence>
<keyword evidence="2 6" id="KW-0812">Transmembrane</keyword>
<feature type="transmembrane region" description="Helical" evidence="6">
    <location>
        <begin position="276"/>
        <end position="293"/>
    </location>
</feature>
<feature type="compositionally biased region" description="Polar residues" evidence="5">
    <location>
        <begin position="42"/>
        <end position="52"/>
    </location>
</feature>
<dbReference type="InterPro" id="IPR010482">
    <property type="entry name" value="TECPR1-like_DysF"/>
</dbReference>
<feature type="transmembrane region" description="Helical" evidence="6">
    <location>
        <begin position="712"/>
        <end position="731"/>
    </location>
</feature>
<feature type="transmembrane region" description="Helical" evidence="6">
    <location>
        <begin position="155"/>
        <end position="181"/>
    </location>
</feature>
<accession>A0A166LVI5</accession>
<evidence type="ECO:0000256" key="3">
    <source>
        <dbReference type="ARBA" id="ARBA00022989"/>
    </source>
</evidence>
<feature type="transmembrane region" description="Helical" evidence="6">
    <location>
        <begin position="576"/>
        <end position="594"/>
    </location>
</feature>
<evidence type="ECO:0000256" key="6">
    <source>
        <dbReference type="SAM" id="Phobius"/>
    </source>
</evidence>
<feature type="transmembrane region" description="Helical" evidence="6">
    <location>
        <begin position="248"/>
        <end position="269"/>
    </location>
</feature>
<dbReference type="PANTHER" id="PTHR28304">
    <property type="entry name" value="PEROXISOMAL MEMBRANE PROTEIN PEX29"/>
    <property type="match status" value="1"/>
</dbReference>
<dbReference type="STRING" id="436010.A0A166LVI5"/>
<evidence type="ECO:0000256" key="4">
    <source>
        <dbReference type="ARBA" id="ARBA00023136"/>
    </source>
</evidence>
<dbReference type="InterPro" id="IPR052816">
    <property type="entry name" value="Peroxisomal_Membrane_PEX28-32"/>
</dbReference>
<evidence type="ECO:0000313" key="9">
    <source>
        <dbReference type="Proteomes" id="UP000076532"/>
    </source>
</evidence>
<feature type="transmembrane region" description="Helical" evidence="6">
    <location>
        <begin position="486"/>
        <end position="506"/>
    </location>
</feature>
<evidence type="ECO:0000259" key="7">
    <source>
        <dbReference type="Pfam" id="PF06398"/>
    </source>
</evidence>
<dbReference type="GO" id="GO:0007031">
    <property type="term" value="P:peroxisome organization"/>
    <property type="evidence" value="ECO:0007669"/>
    <property type="project" value="TreeGrafter"/>
</dbReference>
<keyword evidence="9" id="KW-1185">Reference proteome</keyword>
<evidence type="ECO:0000256" key="2">
    <source>
        <dbReference type="ARBA" id="ARBA00022692"/>
    </source>
</evidence>
<dbReference type="AlphaFoldDB" id="A0A166LVI5"/>
<evidence type="ECO:0000256" key="5">
    <source>
        <dbReference type="SAM" id="MobiDB-lite"/>
    </source>
</evidence>
<feature type="transmembrane region" description="Helical" evidence="6">
    <location>
        <begin position="541"/>
        <end position="564"/>
    </location>
</feature>
<comment type="subcellular location">
    <subcellularLocation>
        <location evidence="1">Membrane</location>
        <topology evidence="1">Multi-pass membrane protein</topology>
    </subcellularLocation>
</comment>
<evidence type="ECO:0000256" key="1">
    <source>
        <dbReference type="ARBA" id="ARBA00004141"/>
    </source>
</evidence>
<organism evidence="8 9">
    <name type="scientific">Athelia psychrophila</name>
    <dbReference type="NCBI Taxonomy" id="1759441"/>
    <lineage>
        <taxon>Eukaryota</taxon>
        <taxon>Fungi</taxon>
        <taxon>Dikarya</taxon>
        <taxon>Basidiomycota</taxon>
        <taxon>Agaricomycotina</taxon>
        <taxon>Agaricomycetes</taxon>
        <taxon>Agaricomycetidae</taxon>
        <taxon>Atheliales</taxon>
        <taxon>Atheliaceae</taxon>
        <taxon>Athelia</taxon>
    </lineage>
</organism>
<sequence>MATLEYVQIPPYATRLHPNSHRAQSKVESSLPSPLRRASTFKGPTSPSNATSIGIGGQAMTLIPQLLFSSINIPADATGSEGANPPGTAAGSSSGNSRIISKARLLSSRDPLSIPISTANFRRFVSKVGPVFWLQDRVEEIILWRRGWRVTGSWMALYAFLCYFPRLILLIPHAVLISVLVSTHPSFSSQHPSNPDAETPTPPPAQAAEASPAWQANLTAIQNLMGAISDLDDLLLPYLPYLTHKSPYTPLLAALTIVTLPMTLLLVCVPMFPLRLFALLAGWAVLGAGHPSVRSRVLPALLARAKSDKHVRCALAKAVDDDAMLDAVWSSELRSVELWENERWAEGAASSSGDNAAGEAKEGWGKGNLKADERAAWTRGRDGWSGVGEGGVSSNLTFSLAPGWRFVETEDWRPDLHADWAGEGVAGDLDGWVYTNDAWQDALPAPTNTKACSGAGWGGGAGVTRRRRWQSLGGMDILQVAQQTQAATYVTWCALVIFTWDWILALAEEYEIVKRSRISAGVLCVLVLIYYLGALRDDSCLTVFAAIGAMLAVGSAAKSCLFLLRVRAVYRNSKLVTVLAGIGWLAVVCTWPMVAHLVHTYYVGPIEYCTVSGFASITVLSLWLNLAYDTCIYVAISTRLIHDTKPATKSRISVFIRGSGLPRTMRYLLQDGHIYYQPSICPRPVRYIYTAYDTLVGHSGSAIFPLFHGAKCTISSTTIFFTLLACIISVLPQFGPIFRTSFTVPAFVIETIMACKVFRAVILRSDHTVAVAPTETSTLELTILERQTHPVDTRSEDTPDELARLGSCNVVLKTAAQLNNSVNEHLIRVESHLLRSSGLGGTFYGNVAA</sequence>
<feature type="transmembrane region" description="Helical" evidence="6">
    <location>
        <begin position="614"/>
        <end position="636"/>
    </location>
</feature>
<dbReference type="Pfam" id="PF06398">
    <property type="entry name" value="Pex24p"/>
    <property type="match status" value="1"/>
</dbReference>
<dbReference type="OrthoDB" id="74314at2759"/>
<feature type="transmembrane region" description="Helical" evidence="6">
    <location>
        <begin position="518"/>
        <end position="535"/>
    </location>
</feature>
<name>A0A166LVI5_9AGAM</name>
<proteinExistence type="predicted"/>
<feature type="region of interest" description="Disordered" evidence="5">
    <location>
        <begin position="15"/>
        <end position="53"/>
    </location>
</feature>
<protein>
    <recommendedName>
        <fullName evidence="7">TECPR1-like DysF domain-containing protein</fullName>
    </recommendedName>
</protein>
<dbReference type="EMBL" id="KV417533">
    <property type="protein sequence ID" value="KZP23361.1"/>
    <property type="molecule type" value="Genomic_DNA"/>
</dbReference>
<dbReference type="PANTHER" id="PTHR28304:SF2">
    <property type="entry name" value="PEROXISOMAL MEMBRANE PROTEIN PEX29"/>
    <property type="match status" value="1"/>
</dbReference>